<sequence>MTAPGYCKGDKRVRAARNAEKKRGKCMKKFWSMVISFALIASLAACTSQSSSKDSPGGSSKEKVLNLNNGSEPTSFDPPIGFDSVSWNALNNLMEGLVRLGKDNKPHPAIAKSWDVTNGGKTYTFHLRDNAKWSNGDPVTAGDFEYAWKRMLDPKTASPAAFLGYFIAGGEAYNTGKGSKDGVKVKAADDKTLEVTLTGPQSYFLNVIANPAFFPINEKVAEKNPKWFAEAKTYVSDGPFKLTEWKHDDHFIMEKNENYWDAKNVKLDKVKWAEVDDPNTEYQMYQNGELDVSDVPADMAARLFKEGKVKVEDQAGTYFYRFNVNKEPFQNKNIRKAFAMAIDQKQIVKYVTKNDEKPAYGFVSYGFTEPDGSDFRKKGGNLYTSNAKEAKTLLKKGMQEEGYTKLPEVTLTYSTDPVHKKIAETIQQMLKENLGIHVKLANMEWNVFQAEQKKLKFQLSRSSFLADYGDPINFLESFTTGQAMNRTGWSNKQYDQLIQQAKNETNETKRYELMHEAEKILIDDMPIFPLYFYNQVFLQKDHVTGIVRHPVGYLELKWANVK</sequence>
<dbReference type="GO" id="GO:0043190">
    <property type="term" value="C:ATP-binding cassette (ABC) transporter complex"/>
    <property type="evidence" value="ECO:0007669"/>
    <property type="project" value="InterPro"/>
</dbReference>
<name>A0A150K3J1_HEYCO</name>
<evidence type="ECO:0000256" key="8">
    <source>
        <dbReference type="SAM" id="MobiDB-lite"/>
    </source>
</evidence>
<organism evidence="10 11">
    <name type="scientific">Heyndrickxia coagulans</name>
    <name type="common">Weizmannia coagulans</name>
    <dbReference type="NCBI Taxonomy" id="1398"/>
    <lineage>
        <taxon>Bacteria</taxon>
        <taxon>Bacillati</taxon>
        <taxon>Bacillota</taxon>
        <taxon>Bacilli</taxon>
        <taxon>Bacillales</taxon>
        <taxon>Bacillaceae</taxon>
        <taxon>Heyndrickxia</taxon>
    </lineage>
</organism>
<dbReference type="Gene3D" id="3.10.105.10">
    <property type="entry name" value="Dipeptide-binding Protein, Domain 3"/>
    <property type="match status" value="1"/>
</dbReference>
<gene>
    <name evidence="10" type="ORF">B4098_2186</name>
</gene>
<evidence type="ECO:0000256" key="4">
    <source>
        <dbReference type="ARBA" id="ARBA00022729"/>
    </source>
</evidence>
<dbReference type="PANTHER" id="PTHR30290:SF79">
    <property type="entry name" value="DIPEPTIDE-BINDING PROTEIN DPPE"/>
    <property type="match status" value="1"/>
</dbReference>
<evidence type="ECO:0000259" key="9">
    <source>
        <dbReference type="Pfam" id="PF00496"/>
    </source>
</evidence>
<dbReference type="Gene3D" id="3.90.76.10">
    <property type="entry name" value="Dipeptide-binding Protein, Domain 1"/>
    <property type="match status" value="1"/>
</dbReference>
<dbReference type="FunFam" id="3.10.105.10:FF:000001">
    <property type="entry name" value="Oligopeptide ABC transporter, oligopeptide-binding protein"/>
    <property type="match status" value="1"/>
</dbReference>
<dbReference type="SUPFAM" id="SSF53850">
    <property type="entry name" value="Periplasmic binding protein-like II"/>
    <property type="match status" value="1"/>
</dbReference>
<evidence type="ECO:0000256" key="6">
    <source>
        <dbReference type="ARBA" id="ARBA00023139"/>
    </source>
</evidence>
<dbReference type="GO" id="GO:0030288">
    <property type="term" value="C:outer membrane-bounded periplasmic space"/>
    <property type="evidence" value="ECO:0007669"/>
    <property type="project" value="UniProtKB-ARBA"/>
</dbReference>
<feature type="region of interest" description="Disordered" evidence="8">
    <location>
        <begin position="50"/>
        <end position="72"/>
    </location>
</feature>
<dbReference type="PANTHER" id="PTHR30290">
    <property type="entry name" value="PERIPLASMIC BINDING COMPONENT OF ABC TRANSPORTER"/>
    <property type="match status" value="1"/>
</dbReference>
<keyword evidence="6" id="KW-0564">Palmitate</keyword>
<dbReference type="Proteomes" id="UP000075288">
    <property type="component" value="Unassembled WGS sequence"/>
</dbReference>
<reference evidence="10 11" key="1">
    <citation type="submission" date="2016-01" db="EMBL/GenBank/DDBJ databases">
        <title>Genome Sequences of Twelve Sporeforming Bacillus Species Isolated from Foods.</title>
        <authorList>
            <person name="Berendsen E.M."/>
            <person name="Wells-Bennik M.H."/>
            <person name="Krawcyk A.O."/>
            <person name="De Jong A."/>
            <person name="Holsappel S."/>
            <person name="Eijlander R.T."/>
            <person name="Kuipers O.P."/>
        </authorList>
    </citation>
    <scope>NUCLEOTIDE SEQUENCE [LARGE SCALE GENOMIC DNA]</scope>
    <source>
        <strain evidence="10 11">B4098</strain>
    </source>
</reference>
<dbReference type="InterPro" id="IPR023765">
    <property type="entry name" value="SBP_5_CS"/>
</dbReference>
<comment type="similarity">
    <text evidence="2">Belongs to the bacterial solute-binding protein 5 family.</text>
</comment>
<evidence type="ECO:0000256" key="5">
    <source>
        <dbReference type="ARBA" id="ARBA00022856"/>
    </source>
</evidence>
<feature type="compositionally biased region" description="Low complexity" evidence="8">
    <location>
        <begin position="50"/>
        <end position="59"/>
    </location>
</feature>
<dbReference type="Gene3D" id="3.40.190.10">
    <property type="entry name" value="Periplasmic binding protein-like II"/>
    <property type="match status" value="1"/>
</dbReference>
<evidence type="ECO:0000256" key="1">
    <source>
        <dbReference type="ARBA" id="ARBA00004193"/>
    </source>
</evidence>
<dbReference type="InterPro" id="IPR039424">
    <property type="entry name" value="SBP_5"/>
</dbReference>
<dbReference type="CDD" id="cd08504">
    <property type="entry name" value="PBP2_OppA"/>
    <property type="match status" value="1"/>
</dbReference>
<keyword evidence="7" id="KW-0449">Lipoprotein</keyword>
<keyword evidence="5" id="KW-0571">Peptide transport</keyword>
<dbReference type="FunFam" id="3.90.76.10:FF:000001">
    <property type="entry name" value="Oligopeptide ABC transporter substrate-binding protein"/>
    <property type="match status" value="1"/>
</dbReference>
<dbReference type="GO" id="GO:0015833">
    <property type="term" value="P:peptide transport"/>
    <property type="evidence" value="ECO:0007669"/>
    <property type="project" value="UniProtKB-KW"/>
</dbReference>
<evidence type="ECO:0000256" key="7">
    <source>
        <dbReference type="ARBA" id="ARBA00023288"/>
    </source>
</evidence>
<dbReference type="AlphaFoldDB" id="A0A150K3J1"/>
<evidence type="ECO:0000256" key="2">
    <source>
        <dbReference type="ARBA" id="ARBA00005695"/>
    </source>
</evidence>
<comment type="subcellular location">
    <subcellularLocation>
        <location evidence="1">Cell membrane</location>
        <topology evidence="1">Lipid-anchor</topology>
    </subcellularLocation>
</comment>
<evidence type="ECO:0000256" key="3">
    <source>
        <dbReference type="ARBA" id="ARBA00022448"/>
    </source>
</evidence>
<keyword evidence="3" id="KW-0813">Transport</keyword>
<dbReference type="GO" id="GO:1904680">
    <property type="term" value="F:peptide transmembrane transporter activity"/>
    <property type="evidence" value="ECO:0007669"/>
    <property type="project" value="TreeGrafter"/>
</dbReference>
<comment type="caution">
    <text evidence="10">The sequence shown here is derived from an EMBL/GenBank/DDBJ whole genome shotgun (WGS) entry which is preliminary data.</text>
</comment>
<dbReference type="Pfam" id="PF00496">
    <property type="entry name" value="SBP_bac_5"/>
    <property type="match status" value="1"/>
</dbReference>
<dbReference type="PROSITE" id="PS01040">
    <property type="entry name" value="SBP_BACTERIAL_5"/>
    <property type="match status" value="1"/>
</dbReference>
<dbReference type="PATRIC" id="fig|1398.26.peg.2388"/>
<accession>A0A150K3J1</accession>
<evidence type="ECO:0000313" key="11">
    <source>
        <dbReference type="Proteomes" id="UP000075288"/>
    </source>
</evidence>
<dbReference type="InterPro" id="IPR000914">
    <property type="entry name" value="SBP_5_dom"/>
</dbReference>
<dbReference type="InterPro" id="IPR030678">
    <property type="entry name" value="Peptide/Ni-bd"/>
</dbReference>
<keyword evidence="5" id="KW-0653">Protein transport</keyword>
<evidence type="ECO:0000313" key="10">
    <source>
        <dbReference type="EMBL" id="KYC63798.1"/>
    </source>
</evidence>
<dbReference type="EMBL" id="LQYG01000035">
    <property type="protein sequence ID" value="KYC63798.1"/>
    <property type="molecule type" value="Genomic_DNA"/>
</dbReference>
<keyword evidence="4" id="KW-0732">Signal</keyword>
<proteinExistence type="inferred from homology"/>
<protein>
    <recommendedName>
        <fullName evidence="9">Solute-binding protein family 5 domain-containing protein</fullName>
    </recommendedName>
</protein>
<feature type="domain" description="Solute-binding protein family 5" evidence="9">
    <location>
        <begin position="105"/>
        <end position="484"/>
    </location>
</feature>
<dbReference type="PIRSF" id="PIRSF002741">
    <property type="entry name" value="MppA"/>
    <property type="match status" value="1"/>
</dbReference>